<protein>
    <submittedName>
        <fullName evidence="1">Uncharacterized protein</fullName>
    </submittedName>
</protein>
<dbReference type="EMBL" id="LAZR01044227">
    <property type="protein sequence ID" value="KKL05171.1"/>
    <property type="molecule type" value="Genomic_DNA"/>
</dbReference>
<name>A0A0F9CHJ1_9ZZZZ</name>
<organism evidence="1">
    <name type="scientific">marine sediment metagenome</name>
    <dbReference type="NCBI Taxonomy" id="412755"/>
    <lineage>
        <taxon>unclassified sequences</taxon>
        <taxon>metagenomes</taxon>
        <taxon>ecological metagenomes</taxon>
    </lineage>
</organism>
<reference evidence="1" key="1">
    <citation type="journal article" date="2015" name="Nature">
        <title>Complex archaea that bridge the gap between prokaryotes and eukaryotes.</title>
        <authorList>
            <person name="Spang A."/>
            <person name="Saw J.H."/>
            <person name="Jorgensen S.L."/>
            <person name="Zaremba-Niedzwiedzka K."/>
            <person name="Martijn J."/>
            <person name="Lind A.E."/>
            <person name="van Eijk R."/>
            <person name="Schleper C."/>
            <person name="Guy L."/>
            <person name="Ettema T.J."/>
        </authorList>
    </citation>
    <scope>NUCLEOTIDE SEQUENCE</scope>
</reference>
<evidence type="ECO:0000313" key="1">
    <source>
        <dbReference type="EMBL" id="KKL05171.1"/>
    </source>
</evidence>
<gene>
    <name evidence="1" type="ORF">LCGC14_2608720</name>
</gene>
<sequence>MNGCDRCDECGGRKTYENQVSMPLRGKVHCIDWCIHRIVASLNAGGVYTTACCCGHGTQDGRIDLEDGRILTINTPEKGQGNR</sequence>
<proteinExistence type="predicted"/>
<accession>A0A0F9CHJ1</accession>
<dbReference type="AlphaFoldDB" id="A0A0F9CHJ1"/>
<comment type="caution">
    <text evidence="1">The sequence shown here is derived from an EMBL/GenBank/DDBJ whole genome shotgun (WGS) entry which is preliminary data.</text>
</comment>